<dbReference type="Gene3D" id="3.90.550.10">
    <property type="entry name" value="Spore Coat Polysaccharide Biosynthesis Protein SpsA, Chain A"/>
    <property type="match status" value="1"/>
</dbReference>
<proteinExistence type="predicted"/>
<gene>
    <name evidence="3" type="ordered locus">LLO_3165</name>
</gene>
<keyword evidence="4" id="KW-1185">Reference proteome</keyword>
<accession>D3HMC9</accession>
<dbReference type="Gene3D" id="3.90.1480.10">
    <property type="entry name" value="Alpha-2,3-sialyltransferase"/>
    <property type="match status" value="1"/>
</dbReference>
<dbReference type="Pfam" id="PF00535">
    <property type="entry name" value="Glycos_transf_2"/>
    <property type="match status" value="1"/>
</dbReference>
<dbReference type="Pfam" id="PF01973">
    <property type="entry name" value="MptE-like"/>
    <property type="match status" value="1"/>
</dbReference>
<dbReference type="Proteomes" id="UP000001060">
    <property type="component" value="Chromosome"/>
</dbReference>
<name>D3HMC9_LEGLN</name>
<organism evidence="3 4">
    <name type="scientific">Legionella longbeachae serogroup 1 (strain NSW150)</name>
    <dbReference type="NCBI Taxonomy" id="661367"/>
    <lineage>
        <taxon>Bacteria</taxon>
        <taxon>Pseudomonadati</taxon>
        <taxon>Pseudomonadota</taxon>
        <taxon>Gammaproteobacteria</taxon>
        <taxon>Legionellales</taxon>
        <taxon>Legionellaceae</taxon>
        <taxon>Legionella</taxon>
    </lineage>
</organism>
<protein>
    <submittedName>
        <fullName evidence="3">Putative glycosyl transferase family 2</fullName>
    </submittedName>
</protein>
<reference evidence="3 4" key="1">
    <citation type="journal article" date="2010" name="PLoS Genet.">
        <title>Analysis of the Legionella longbeachae genome and transcriptome uncovers unique strategies to cause Legionnaires' disease.</title>
        <authorList>
            <person name="Cazalet C."/>
            <person name="Gomez-Valero L."/>
            <person name="Rusniok C."/>
            <person name="Lomma M."/>
            <person name="Dervins-Ravault D."/>
            <person name="Newton H."/>
            <person name="Sansom F."/>
            <person name="Jarraud S."/>
            <person name="Zidane N."/>
            <person name="Ma L."/>
            <person name="Bouchier C."/>
            <person name="Etienne J."/>
            <person name="Hartland E."/>
            <person name="Buchrieser C."/>
        </authorList>
    </citation>
    <scope>NUCLEOTIDE SEQUENCE [LARGE SCALE GENOMIC DNA]</scope>
    <source>
        <strain evidence="3 4">NSW150</strain>
    </source>
</reference>
<dbReference type="InterPro" id="IPR036514">
    <property type="entry name" value="SGNH_hydro_sf"/>
</dbReference>
<dbReference type="AlphaFoldDB" id="D3HMC9"/>
<dbReference type="STRING" id="661367.LLO_3165"/>
<dbReference type="GeneID" id="40927349"/>
<dbReference type="SUPFAM" id="SSF53448">
    <property type="entry name" value="Nucleotide-diphospho-sugar transferases"/>
    <property type="match status" value="1"/>
</dbReference>
<sequence>MNILIFTDSRGQHKPVGQNHKIFGERLAEHPDLNVDLYLCPMKWTTTLDFLASFSKKQLKQYDWVILYTGIVDWSPRPVSSAYQDLYNNTNTTNLDNIKLNTRDYSKKIVNNKKKIFDEYFGEEEIIAYLQNPFSTEYNNEKTINMYSLEMAENKLLPKLNELHNLIFISSNYFVKGWEGDYKKGRPKNIHLTHEYSNLFSNYLKKERIVDLRKWTDEEVMKYTCDNLHLTQAGSDYIYKEILKIMNLSDKNINSSLLNYELNTRFIPLKSPERIIGAKVKSILDKVGSPKYLATLIIGLRVRERKNERLNNLDILLDFLSYYYSDLFDILIVEQDSEPQLCLNDFSKYKNIRYEFIYNPKEFNRGWGYNVAVKHFCVESEVVVLMDTDVLPASNFIRELLDCYTKFDAISPYQNIYYSDGSEVKQIKETRQLEHLVNEKNIKNPVTIAGGILIIKRSVFLALKGFEQYISYGCEDRAFDVTLFNHIEKSKIRIAPFIYVHLYHGKSEEEKKNFKKVYQHLVDNYQCKYHPELGPYDFIHTNCKHVSKSKTLSLMLARAVTNGDPDLYKRNIALTANGLYEKNNYNIELDNNVIFPPDPISFINYKQKELYLNSPNPDSEELEVFYNAYKGERCFILGNGPSLNKHDLSLLEKEYTFGVNSLFYKTRESGFKPYFYVVEDTSVMKENINEIKNYDVPFKFFPTNYKNLHPKLPNTFFFRMNRGFYEKASPNYVVPRFSTDASNILYCGQSVTYINLQLAYFMGFTEVYLIGMDFDYIIPSSHTRTGDVLLSDTDDPNHFHKDYFGKGKTWKDPKLERVAINYKMAKLVYESVGRKIYNATIGGKLEIFERIDYDKLFIKNDKIIDSIPMSVKKDFKTANQLYKDKKYIDSFHIYLNLYKSTPDFHIYREAAVHSILKARKVGQCIPEEILAMAKDLLN</sequence>
<dbReference type="EMBL" id="FN650140">
    <property type="protein sequence ID" value="CBJ13618.1"/>
    <property type="molecule type" value="Genomic_DNA"/>
</dbReference>
<dbReference type="Gene3D" id="3.40.50.1110">
    <property type="entry name" value="SGNH hydrolase"/>
    <property type="match status" value="1"/>
</dbReference>
<feature type="domain" description="Glycosyltransferase 2-like" evidence="1">
    <location>
        <begin position="307"/>
        <end position="443"/>
    </location>
</feature>
<evidence type="ECO:0000313" key="4">
    <source>
        <dbReference type="Proteomes" id="UP000001060"/>
    </source>
</evidence>
<dbReference type="InterPro" id="IPR029044">
    <property type="entry name" value="Nucleotide-diphossugar_trans"/>
</dbReference>
<dbReference type="eggNOG" id="COG2604">
    <property type="taxonomic scope" value="Bacteria"/>
</dbReference>
<feature type="domain" description="6-hydroxymethylpterin diphosphokinase MptE-like" evidence="2">
    <location>
        <begin position="617"/>
        <end position="777"/>
    </location>
</feature>
<dbReference type="InterPro" id="IPR002826">
    <property type="entry name" value="MptE-like"/>
</dbReference>
<dbReference type="OrthoDB" id="7254531at2"/>
<dbReference type="RefSeq" id="WP_012979506.1">
    <property type="nucleotide sequence ID" value="NC_013861.1"/>
</dbReference>
<evidence type="ECO:0000313" key="3">
    <source>
        <dbReference type="EMBL" id="CBJ13618.1"/>
    </source>
</evidence>
<evidence type="ECO:0000259" key="2">
    <source>
        <dbReference type="Pfam" id="PF01973"/>
    </source>
</evidence>
<keyword evidence="3" id="KW-0808">Transferase</keyword>
<dbReference type="GO" id="GO:0016740">
    <property type="term" value="F:transferase activity"/>
    <property type="evidence" value="ECO:0007669"/>
    <property type="project" value="UniProtKB-KW"/>
</dbReference>
<dbReference type="KEGG" id="llo:LLO_3165"/>
<dbReference type="HOGENOM" id="CLU_312552_0_0_6"/>
<dbReference type="InterPro" id="IPR001173">
    <property type="entry name" value="Glyco_trans_2-like"/>
</dbReference>
<evidence type="ECO:0000259" key="1">
    <source>
        <dbReference type="Pfam" id="PF00535"/>
    </source>
</evidence>
<dbReference type="GO" id="GO:0016788">
    <property type="term" value="F:hydrolase activity, acting on ester bonds"/>
    <property type="evidence" value="ECO:0007669"/>
    <property type="project" value="UniProtKB-ARBA"/>
</dbReference>
<dbReference type="SUPFAM" id="SSF52266">
    <property type="entry name" value="SGNH hydrolase"/>
    <property type="match status" value="1"/>
</dbReference>